<protein>
    <submittedName>
        <fullName evidence="2">Uncharacterized protein</fullName>
    </submittedName>
</protein>
<keyword evidence="1" id="KW-0472">Membrane</keyword>
<accession>A0AA86HZM1</accession>
<dbReference type="Proteomes" id="UP000253834">
    <property type="component" value="Chromosome"/>
</dbReference>
<reference evidence="2 3" key="1">
    <citation type="submission" date="2017-07" db="EMBL/GenBank/DDBJ databases">
        <title>Isolation and development of strain Bacillus megaterium SR7 for enhanced growth and metabolite production under supercritical carbon dioxide.</title>
        <authorList>
            <person name="Freedman A.J.E."/>
            <person name="Peet K.C."/>
            <person name="Boock J.T."/>
            <person name="Penn K."/>
            <person name="Prather K.L.J."/>
            <person name="Thompson J.R."/>
        </authorList>
    </citation>
    <scope>NUCLEOTIDE SEQUENCE [LARGE SCALE GENOMIC DNA]</scope>
    <source>
        <strain evidence="2 3">SR7</strain>
    </source>
</reference>
<dbReference type="AlphaFoldDB" id="A0AA86HZM1"/>
<gene>
    <name evidence="2" type="ORF">CIB87_08950</name>
</gene>
<feature type="transmembrane region" description="Helical" evidence="1">
    <location>
        <begin position="60"/>
        <end position="77"/>
    </location>
</feature>
<dbReference type="EMBL" id="CP022674">
    <property type="protein sequence ID" value="AXI29132.1"/>
    <property type="molecule type" value="Genomic_DNA"/>
</dbReference>
<evidence type="ECO:0000313" key="2">
    <source>
        <dbReference type="EMBL" id="AXI29132.1"/>
    </source>
</evidence>
<proteinExistence type="predicted"/>
<organism evidence="2 3">
    <name type="scientific">Priestia megaterium</name>
    <name type="common">Bacillus megaterium</name>
    <dbReference type="NCBI Taxonomy" id="1404"/>
    <lineage>
        <taxon>Bacteria</taxon>
        <taxon>Bacillati</taxon>
        <taxon>Bacillota</taxon>
        <taxon>Bacilli</taxon>
        <taxon>Bacillales</taxon>
        <taxon>Bacillaceae</taxon>
        <taxon>Priestia</taxon>
    </lineage>
</organism>
<evidence type="ECO:0000256" key="1">
    <source>
        <dbReference type="SAM" id="Phobius"/>
    </source>
</evidence>
<keyword evidence="1" id="KW-0812">Transmembrane</keyword>
<dbReference type="RefSeq" id="WP_114895225.1">
    <property type="nucleotide sequence ID" value="NZ_CP022674.1"/>
</dbReference>
<sequence length="86" mass="9473">MIAEWDVAKRDSTTVRTTTTADALVRKDATSMTTMTTANVLARKNAISVTTMIHVVKKNIIVKTAVTMITALLFFNAKVKTPRLFS</sequence>
<name>A0AA86HZM1_PRIMG</name>
<keyword evidence="1" id="KW-1133">Transmembrane helix</keyword>
<evidence type="ECO:0000313" key="3">
    <source>
        <dbReference type="Proteomes" id="UP000253834"/>
    </source>
</evidence>